<feature type="region of interest" description="Disordered" evidence="1">
    <location>
        <begin position="135"/>
        <end position="212"/>
    </location>
</feature>
<protein>
    <submittedName>
        <fullName evidence="2">Uncharacterized protein</fullName>
    </submittedName>
</protein>
<dbReference type="RefSeq" id="WP_344603727.1">
    <property type="nucleotide sequence ID" value="NZ_BAAATK010000018.1"/>
</dbReference>
<dbReference type="Proteomes" id="UP001500460">
    <property type="component" value="Unassembled WGS sequence"/>
</dbReference>
<feature type="compositionally biased region" description="Acidic residues" evidence="1">
    <location>
        <begin position="147"/>
        <end position="169"/>
    </location>
</feature>
<proteinExistence type="predicted"/>
<evidence type="ECO:0000313" key="3">
    <source>
        <dbReference type="Proteomes" id="UP001500460"/>
    </source>
</evidence>
<gene>
    <name evidence="2" type="ORF">GCM10010421_31480</name>
</gene>
<comment type="caution">
    <text evidence="2">The sequence shown here is derived from an EMBL/GenBank/DDBJ whole genome shotgun (WGS) entry which is preliminary data.</text>
</comment>
<evidence type="ECO:0000313" key="2">
    <source>
        <dbReference type="EMBL" id="GAA2439009.1"/>
    </source>
</evidence>
<organism evidence="2 3">
    <name type="scientific">Streptomyces glaucus</name>
    <dbReference type="NCBI Taxonomy" id="284029"/>
    <lineage>
        <taxon>Bacteria</taxon>
        <taxon>Bacillati</taxon>
        <taxon>Actinomycetota</taxon>
        <taxon>Actinomycetes</taxon>
        <taxon>Kitasatosporales</taxon>
        <taxon>Streptomycetaceae</taxon>
        <taxon>Streptomyces</taxon>
    </lineage>
</organism>
<feature type="compositionally biased region" description="Low complexity" evidence="1">
    <location>
        <begin position="328"/>
        <end position="340"/>
    </location>
</feature>
<sequence length="351" mass="38476">MNRPSTAGGLRHNPSRPPYVIVDSKTVRDTRISYRALALLVFLLDQAEGWQVRSDQLSKGEGREGRGAVRTALRELAAHGYYRLERRRLRNGKCVMGTAVSGTPIEQWVRDHEIFSTQRDPAVPVVEQEDGTFLVEYPDGTFGSDGFESDPRDEEEPPSGPEPEPEEEQLAAPPKKPARTRRPRRTPEEKAAADAERAAAAEKKAAEKAALDEGATAGAQWWWGTAAKNGQPAKKGRVDELADAGIIPRYVGDRSRAYHGVRKLIRNALAAGYDRRQVATALENTKRAFPSQQQFEDACAAAAGVHIDRPRFGGSRPPAYSDTANWGDDPSSAPIISSSPDDVEFGVIERP</sequence>
<name>A0ABN3JSK9_9ACTN</name>
<feature type="compositionally biased region" description="Basic and acidic residues" evidence="1">
    <location>
        <begin position="185"/>
        <end position="211"/>
    </location>
</feature>
<keyword evidence="3" id="KW-1185">Reference proteome</keyword>
<evidence type="ECO:0000256" key="1">
    <source>
        <dbReference type="SAM" id="MobiDB-lite"/>
    </source>
</evidence>
<accession>A0ABN3JSK9</accession>
<reference evidence="2 3" key="1">
    <citation type="journal article" date="2019" name="Int. J. Syst. Evol. Microbiol.">
        <title>The Global Catalogue of Microorganisms (GCM) 10K type strain sequencing project: providing services to taxonomists for standard genome sequencing and annotation.</title>
        <authorList>
            <consortium name="The Broad Institute Genomics Platform"/>
            <consortium name="The Broad Institute Genome Sequencing Center for Infectious Disease"/>
            <person name="Wu L."/>
            <person name="Ma J."/>
        </authorList>
    </citation>
    <scope>NUCLEOTIDE SEQUENCE [LARGE SCALE GENOMIC DNA]</scope>
    <source>
        <strain evidence="2 3">JCM 6922</strain>
    </source>
</reference>
<feature type="region of interest" description="Disordered" evidence="1">
    <location>
        <begin position="310"/>
        <end position="342"/>
    </location>
</feature>
<dbReference type="EMBL" id="BAAATK010000018">
    <property type="protein sequence ID" value="GAA2439009.1"/>
    <property type="molecule type" value="Genomic_DNA"/>
</dbReference>